<keyword evidence="2" id="KW-0328">Glycosyltransferase</keyword>
<evidence type="ECO:0000259" key="1">
    <source>
        <dbReference type="Pfam" id="PF00534"/>
    </source>
</evidence>
<gene>
    <name evidence="2" type="ORF">AABB28_15585</name>
</gene>
<dbReference type="InterPro" id="IPR050194">
    <property type="entry name" value="Glycosyltransferase_grp1"/>
</dbReference>
<proteinExistence type="predicted"/>
<protein>
    <submittedName>
        <fullName evidence="2">Glycosyltransferase family 4 protein</fullName>
        <ecNumber evidence="2">2.4.-.-</ecNumber>
    </submittedName>
</protein>
<evidence type="ECO:0000313" key="2">
    <source>
        <dbReference type="EMBL" id="WZU63259.1"/>
    </source>
</evidence>
<organism evidence="2 3">
    <name type="scientific">Yoonia algicola</name>
    <dbReference type="NCBI Taxonomy" id="3137368"/>
    <lineage>
        <taxon>Bacteria</taxon>
        <taxon>Pseudomonadati</taxon>
        <taxon>Pseudomonadota</taxon>
        <taxon>Alphaproteobacteria</taxon>
        <taxon>Rhodobacterales</taxon>
        <taxon>Paracoccaceae</taxon>
        <taxon>Yoonia</taxon>
    </lineage>
</organism>
<dbReference type="PANTHER" id="PTHR45947">
    <property type="entry name" value="SULFOQUINOVOSYL TRANSFERASE SQD2"/>
    <property type="match status" value="1"/>
</dbReference>
<keyword evidence="3" id="KW-1185">Reference proteome</keyword>
<dbReference type="CDD" id="cd03801">
    <property type="entry name" value="GT4_PimA-like"/>
    <property type="match status" value="1"/>
</dbReference>
<accession>A0AAN0M164</accession>
<dbReference type="PANTHER" id="PTHR45947:SF3">
    <property type="entry name" value="SULFOQUINOVOSYL TRANSFERASE SQD2"/>
    <property type="match status" value="1"/>
</dbReference>
<dbReference type="SUPFAM" id="SSF53756">
    <property type="entry name" value="UDP-Glycosyltransferase/glycogen phosphorylase"/>
    <property type="match status" value="1"/>
</dbReference>
<dbReference type="KEGG" id="yag:AABB28_15585"/>
<dbReference type="AlphaFoldDB" id="A0AAN0M164"/>
<dbReference type="GO" id="GO:0016757">
    <property type="term" value="F:glycosyltransferase activity"/>
    <property type="evidence" value="ECO:0007669"/>
    <property type="project" value="UniProtKB-KW"/>
</dbReference>
<dbReference type="Gene3D" id="3.40.50.2000">
    <property type="entry name" value="Glycogen Phosphorylase B"/>
    <property type="match status" value="2"/>
</dbReference>
<dbReference type="InterPro" id="IPR001296">
    <property type="entry name" value="Glyco_trans_1"/>
</dbReference>
<dbReference type="EMBL" id="CP151762">
    <property type="protein sequence ID" value="WZU63259.1"/>
    <property type="molecule type" value="Genomic_DNA"/>
</dbReference>
<sequence length="172" mass="18910">MAQTNPALTLTFVGQDDGIKSDTGNLHFDDFFAQNFPEDLRARIDFRGQMSHDDVMALRTSHYVTLIGARYDTMGYMLLEAMSLGCPTIATAVGGIVEVIENERNGLLVPGQDIDAMVEACQRLLDNPDLTAQIGRQAWEDCSALYSPEVVASQTVESYKAAIDLFQGKRIS</sequence>
<dbReference type="EC" id="2.4.-.-" evidence="2"/>
<name>A0AAN0M164_9RHOB</name>
<dbReference type="Pfam" id="PF00534">
    <property type="entry name" value="Glycos_transf_1"/>
    <property type="match status" value="1"/>
</dbReference>
<evidence type="ECO:0000313" key="3">
    <source>
        <dbReference type="Proteomes" id="UP001451782"/>
    </source>
</evidence>
<feature type="domain" description="Glycosyl transferase family 1" evidence="1">
    <location>
        <begin position="38"/>
        <end position="138"/>
    </location>
</feature>
<dbReference type="RefSeq" id="WP_342069655.1">
    <property type="nucleotide sequence ID" value="NZ_CP151762.1"/>
</dbReference>
<dbReference type="Proteomes" id="UP001451782">
    <property type="component" value="Chromosome"/>
</dbReference>
<keyword evidence="2" id="KW-0808">Transferase</keyword>
<reference evidence="2 3" key="1">
    <citation type="submission" date="2024-04" db="EMBL/GenBank/DDBJ databases">
        <title>Phylogenomic analyses of a clade within the roseobacter group suggest taxonomic reassignments of species of the genera Aestuariivita, Citreicella, Loktanella, Nautella, Pelagibaca, Ruegeria, Thalassobius, Thiobacimonas and Tropicibacter, and the proposal o.</title>
        <authorList>
            <person name="Jeon C.O."/>
        </authorList>
    </citation>
    <scope>NUCLEOTIDE SEQUENCE [LARGE SCALE GENOMIC DNA]</scope>
    <source>
        <strain evidence="2 3">G8-12</strain>
    </source>
</reference>